<protein>
    <submittedName>
        <fullName evidence="2">Uncharacterized protein</fullName>
    </submittedName>
</protein>
<feature type="signal peptide" evidence="1">
    <location>
        <begin position="1"/>
        <end position="27"/>
    </location>
</feature>
<evidence type="ECO:0000256" key="1">
    <source>
        <dbReference type="SAM" id="SignalP"/>
    </source>
</evidence>
<evidence type="ECO:0000313" key="2">
    <source>
        <dbReference type="EMBL" id="CAL1378459.1"/>
    </source>
</evidence>
<keyword evidence="3" id="KW-1185">Reference proteome</keyword>
<keyword evidence="1" id="KW-0732">Signal</keyword>
<dbReference type="EMBL" id="OZ034816">
    <property type="protein sequence ID" value="CAL1378459.1"/>
    <property type="molecule type" value="Genomic_DNA"/>
</dbReference>
<sequence length="111" mass="11872">MASLTSALPLLLLTAALLLAIPAASTSRQLTQLDPTTSATGSFQVTLTHVDSDKNLTKFERLQHGIYRGNYRLQKITAMVPAQSTPEADDVAARVVSGNSKFPAPPPDLRL</sequence>
<gene>
    <name evidence="2" type="ORF">LTRI10_LOCUS20036</name>
</gene>
<dbReference type="Proteomes" id="UP001497516">
    <property type="component" value="Chromosome 3"/>
</dbReference>
<evidence type="ECO:0000313" key="3">
    <source>
        <dbReference type="Proteomes" id="UP001497516"/>
    </source>
</evidence>
<reference evidence="2 3" key="1">
    <citation type="submission" date="2024-04" db="EMBL/GenBank/DDBJ databases">
        <authorList>
            <person name="Fracassetti M."/>
        </authorList>
    </citation>
    <scope>NUCLEOTIDE SEQUENCE [LARGE SCALE GENOMIC DNA]</scope>
</reference>
<accession>A0AAV2DY34</accession>
<dbReference type="AlphaFoldDB" id="A0AAV2DY34"/>
<proteinExistence type="predicted"/>
<feature type="chain" id="PRO_5043505960" evidence="1">
    <location>
        <begin position="28"/>
        <end position="111"/>
    </location>
</feature>
<name>A0AAV2DY34_9ROSI</name>
<organism evidence="2 3">
    <name type="scientific">Linum trigynum</name>
    <dbReference type="NCBI Taxonomy" id="586398"/>
    <lineage>
        <taxon>Eukaryota</taxon>
        <taxon>Viridiplantae</taxon>
        <taxon>Streptophyta</taxon>
        <taxon>Embryophyta</taxon>
        <taxon>Tracheophyta</taxon>
        <taxon>Spermatophyta</taxon>
        <taxon>Magnoliopsida</taxon>
        <taxon>eudicotyledons</taxon>
        <taxon>Gunneridae</taxon>
        <taxon>Pentapetalae</taxon>
        <taxon>rosids</taxon>
        <taxon>fabids</taxon>
        <taxon>Malpighiales</taxon>
        <taxon>Linaceae</taxon>
        <taxon>Linum</taxon>
    </lineage>
</organism>